<gene>
    <name evidence="1" type="ORF">ACFOW1_01255</name>
</gene>
<evidence type="ECO:0000313" key="1">
    <source>
        <dbReference type="EMBL" id="MFC4230499.1"/>
    </source>
</evidence>
<organism evidence="1 2">
    <name type="scientific">Parasediminibacterium paludis</name>
    <dbReference type="NCBI Taxonomy" id="908966"/>
    <lineage>
        <taxon>Bacteria</taxon>
        <taxon>Pseudomonadati</taxon>
        <taxon>Bacteroidota</taxon>
        <taxon>Chitinophagia</taxon>
        <taxon>Chitinophagales</taxon>
        <taxon>Chitinophagaceae</taxon>
        <taxon>Parasediminibacterium</taxon>
    </lineage>
</organism>
<accession>A0ABV8PQU2</accession>
<dbReference type="EMBL" id="JBHSDC010000002">
    <property type="protein sequence ID" value="MFC4230499.1"/>
    <property type="molecule type" value="Genomic_DNA"/>
</dbReference>
<sequence length="240" mass="27351">MCTVAFLPNKNKYYFASLRDENPLRKSALPPAIYNTDGIDIMAPFDGLAGGTWVGTNHFGNIIVLLNGGFENHFRAKVYRLSRGLIVKALLLEEAPVNAWHQIDLLGVEPFTLVVWQKQQLFELVWDGVQKYCQQLAITTPHIWSSSTLYNTAAKQQRKAAFQQWWATQPNLSKHSILDFFRSLKDEQDGFIINRAPTMKTLSYTLLVQDNNATTCYYHDFSNSNNSTQQLLIKQLSVAF</sequence>
<keyword evidence="2" id="KW-1185">Reference proteome</keyword>
<evidence type="ECO:0000313" key="2">
    <source>
        <dbReference type="Proteomes" id="UP001595906"/>
    </source>
</evidence>
<dbReference type="InterPro" id="IPR008551">
    <property type="entry name" value="TANGO2"/>
</dbReference>
<protein>
    <submittedName>
        <fullName evidence="1">NRDE family protein</fullName>
    </submittedName>
</protein>
<dbReference type="Pfam" id="PF05742">
    <property type="entry name" value="TANGO2"/>
    <property type="match status" value="1"/>
</dbReference>
<dbReference type="Proteomes" id="UP001595906">
    <property type="component" value="Unassembled WGS sequence"/>
</dbReference>
<name>A0ABV8PQU2_9BACT</name>
<dbReference type="RefSeq" id="WP_379011690.1">
    <property type="nucleotide sequence ID" value="NZ_JBHSDC010000002.1"/>
</dbReference>
<proteinExistence type="predicted"/>
<reference evidence="2" key="1">
    <citation type="journal article" date="2019" name="Int. J. Syst. Evol. Microbiol.">
        <title>The Global Catalogue of Microorganisms (GCM) 10K type strain sequencing project: providing services to taxonomists for standard genome sequencing and annotation.</title>
        <authorList>
            <consortium name="The Broad Institute Genomics Platform"/>
            <consortium name="The Broad Institute Genome Sequencing Center for Infectious Disease"/>
            <person name="Wu L."/>
            <person name="Ma J."/>
        </authorList>
    </citation>
    <scope>NUCLEOTIDE SEQUENCE [LARGE SCALE GENOMIC DNA]</scope>
    <source>
        <strain evidence="2">CECT 8010</strain>
    </source>
</reference>
<comment type="caution">
    <text evidence="1">The sequence shown here is derived from an EMBL/GenBank/DDBJ whole genome shotgun (WGS) entry which is preliminary data.</text>
</comment>